<dbReference type="InterPro" id="IPR012337">
    <property type="entry name" value="RNaseH-like_sf"/>
</dbReference>
<dbReference type="InterPro" id="IPR001584">
    <property type="entry name" value="Integrase_cat-core"/>
</dbReference>
<keyword evidence="1" id="KW-1133">Transmembrane helix</keyword>
<comment type="caution">
    <text evidence="3">The sequence shown here is derived from an EMBL/GenBank/DDBJ whole genome shotgun (WGS) entry which is preliminary data.</text>
</comment>
<dbReference type="InterPro" id="IPR036397">
    <property type="entry name" value="RNaseH_sf"/>
</dbReference>
<dbReference type="SUPFAM" id="SSF53098">
    <property type="entry name" value="Ribonuclease H-like"/>
    <property type="match status" value="1"/>
</dbReference>
<reference evidence="3 4" key="1">
    <citation type="submission" date="2019-08" db="EMBL/GenBank/DDBJ databases">
        <title>100 year-old enigma solved: identification of Planctomyces bekefii, the type genus and species of the phylum Planctomycetes.</title>
        <authorList>
            <person name="Svetlana D.N."/>
            <person name="Overmann J."/>
        </authorList>
    </citation>
    <scope>NUCLEOTIDE SEQUENCE [LARGE SCALE GENOMIC DNA]</scope>
    <source>
        <strain evidence="3">Phe10_nw2017</strain>
    </source>
</reference>
<dbReference type="Pfam" id="PF13683">
    <property type="entry name" value="rve_3"/>
    <property type="match status" value="1"/>
</dbReference>
<evidence type="ECO:0000259" key="2">
    <source>
        <dbReference type="PROSITE" id="PS50994"/>
    </source>
</evidence>
<dbReference type="EMBL" id="SRHE01000810">
    <property type="protein sequence ID" value="TWW08161.1"/>
    <property type="molecule type" value="Genomic_DNA"/>
</dbReference>
<evidence type="ECO:0000313" key="4">
    <source>
        <dbReference type="Proteomes" id="UP000321083"/>
    </source>
</evidence>
<reference evidence="3 4" key="2">
    <citation type="submission" date="2019-08" db="EMBL/GenBank/DDBJ databases">
        <authorList>
            <person name="Henke P."/>
        </authorList>
    </citation>
    <scope>NUCLEOTIDE SEQUENCE [LARGE SCALE GENOMIC DNA]</scope>
    <source>
        <strain evidence="3">Phe10_nw2017</strain>
    </source>
</reference>
<keyword evidence="4" id="KW-1185">Reference proteome</keyword>
<accession>A0A5C6M579</accession>
<dbReference type="GO" id="GO:0015074">
    <property type="term" value="P:DNA integration"/>
    <property type="evidence" value="ECO:0007669"/>
    <property type="project" value="InterPro"/>
</dbReference>
<protein>
    <recommendedName>
        <fullName evidence="2">Integrase catalytic domain-containing protein</fullName>
    </recommendedName>
</protein>
<proteinExistence type="predicted"/>
<dbReference type="PROSITE" id="PS50994">
    <property type="entry name" value="INTEGRASE"/>
    <property type="match status" value="1"/>
</dbReference>
<feature type="domain" description="Integrase catalytic" evidence="2">
    <location>
        <begin position="63"/>
        <end position="158"/>
    </location>
</feature>
<feature type="transmembrane region" description="Helical" evidence="1">
    <location>
        <begin position="22"/>
        <end position="45"/>
    </location>
</feature>
<dbReference type="GO" id="GO:0003676">
    <property type="term" value="F:nucleic acid binding"/>
    <property type="evidence" value="ECO:0007669"/>
    <property type="project" value="InterPro"/>
</dbReference>
<keyword evidence="1" id="KW-0472">Membrane</keyword>
<keyword evidence="1" id="KW-0812">Transmembrane</keyword>
<dbReference type="AlphaFoldDB" id="A0A5C6M579"/>
<organism evidence="3 4">
    <name type="scientific">Planctomyces bekefii</name>
    <dbReference type="NCBI Taxonomy" id="1653850"/>
    <lineage>
        <taxon>Bacteria</taxon>
        <taxon>Pseudomonadati</taxon>
        <taxon>Planctomycetota</taxon>
        <taxon>Planctomycetia</taxon>
        <taxon>Planctomycetales</taxon>
        <taxon>Planctomycetaceae</taxon>
        <taxon>Planctomyces</taxon>
    </lineage>
</organism>
<dbReference type="Proteomes" id="UP000321083">
    <property type="component" value="Unassembled WGS sequence"/>
</dbReference>
<sequence length="186" mass="21346">AESELRTQEKPAPSPWKLRQRLGTATLVTSNLLILAASNVLFPWVSLQARNFLMVAEDMSLSPAYLMRDNDVKFSRQFDDVFKTSGVEIKRTVPMSPNLRAHVERFIQTLKFECLNKFVIVAEKHLDHICRIWSRHYNEERPHSSRDHLPPNFTAPPEEATTIRVSDIVCTSKLGGVIHSYFRRAA</sequence>
<gene>
    <name evidence="3" type="ORF">E3A20_27110</name>
</gene>
<feature type="non-terminal residue" evidence="3">
    <location>
        <position position="1"/>
    </location>
</feature>
<evidence type="ECO:0000313" key="3">
    <source>
        <dbReference type="EMBL" id="TWW08161.1"/>
    </source>
</evidence>
<evidence type="ECO:0000256" key="1">
    <source>
        <dbReference type="SAM" id="Phobius"/>
    </source>
</evidence>
<name>A0A5C6M579_9PLAN</name>
<dbReference type="Gene3D" id="3.30.420.10">
    <property type="entry name" value="Ribonuclease H-like superfamily/Ribonuclease H"/>
    <property type="match status" value="1"/>
</dbReference>